<keyword evidence="3" id="KW-1185">Reference proteome</keyword>
<evidence type="ECO:0000313" key="3">
    <source>
        <dbReference type="Proteomes" id="UP000245207"/>
    </source>
</evidence>
<accession>A0A2U1PU09</accession>
<gene>
    <name evidence="2" type="ORF">CTI12_AA112660</name>
</gene>
<feature type="compositionally biased region" description="Low complexity" evidence="1">
    <location>
        <begin position="185"/>
        <end position="205"/>
    </location>
</feature>
<dbReference type="PANTHER" id="PTHR31286:SF180">
    <property type="entry name" value="OS10G0362600 PROTEIN"/>
    <property type="match status" value="1"/>
</dbReference>
<feature type="region of interest" description="Disordered" evidence="1">
    <location>
        <begin position="179"/>
        <end position="206"/>
    </location>
</feature>
<dbReference type="AlphaFoldDB" id="A0A2U1PU09"/>
<dbReference type="InterPro" id="IPR040256">
    <property type="entry name" value="At4g02000-like"/>
</dbReference>
<dbReference type="PANTHER" id="PTHR31286">
    <property type="entry name" value="GLYCINE-RICH CELL WALL STRUCTURAL PROTEIN 1.8-LIKE"/>
    <property type="match status" value="1"/>
</dbReference>
<name>A0A2U1PU09_ARTAN</name>
<dbReference type="OrthoDB" id="786567at2759"/>
<comment type="caution">
    <text evidence="2">The sequence shown here is derived from an EMBL/GenBank/DDBJ whole genome shotgun (WGS) entry which is preliminary data.</text>
</comment>
<dbReference type="EMBL" id="PKPP01000737">
    <property type="protein sequence ID" value="PWA89215.1"/>
    <property type="molecule type" value="Genomic_DNA"/>
</dbReference>
<organism evidence="2 3">
    <name type="scientific">Artemisia annua</name>
    <name type="common">Sweet wormwood</name>
    <dbReference type="NCBI Taxonomy" id="35608"/>
    <lineage>
        <taxon>Eukaryota</taxon>
        <taxon>Viridiplantae</taxon>
        <taxon>Streptophyta</taxon>
        <taxon>Embryophyta</taxon>
        <taxon>Tracheophyta</taxon>
        <taxon>Spermatophyta</taxon>
        <taxon>Magnoliopsida</taxon>
        <taxon>eudicotyledons</taxon>
        <taxon>Gunneridae</taxon>
        <taxon>Pentapetalae</taxon>
        <taxon>asterids</taxon>
        <taxon>campanulids</taxon>
        <taxon>Asterales</taxon>
        <taxon>Asteraceae</taxon>
        <taxon>Asteroideae</taxon>
        <taxon>Anthemideae</taxon>
        <taxon>Artemisiinae</taxon>
        <taxon>Artemisia</taxon>
    </lineage>
</organism>
<proteinExistence type="predicted"/>
<evidence type="ECO:0000256" key="1">
    <source>
        <dbReference type="SAM" id="MobiDB-lite"/>
    </source>
</evidence>
<evidence type="ECO:0008006" key="4">
    <source>
        <dbReference type="Google" id="ProtNLM"/>
    </source>
</evidence>
<reference evidence="2 3" key="1">
    <citation type="journal article" date="2018" name="Mol. Plant">
        <title>The genome of Artemisia annua provides insight into the evolution of Asteraceae family and artemisinin biosynthesis.</title>
        <authorList>
            <person name="Shen Q."/>
            <person name="Zhang L."/>
            <person name="Liao Z."/>
            <person name="Wang S."/>
            <person name="Yan T."/>
            <person name="Shi P."/>
            <person name="Liu M."/>
            <person name="Fu X."/>
            <person name="Pan Q."/>
            <person name="Wang Y."/>
            <person name="Lv Z."/>
            <person name="Lu X."/>
            <person name="Zhang F."/>
            <person name="Jiang W."/>
            <person name="Ma Y."/>
            <person name="Chen M."/>
            <person name="Hao X."/>
            <person name="Li L."/>
            <person name="Tang Y."/>
            <person name="Lv G."/>
            <person name="Zhou Y."/>
            <person name="Sun X."/>
            <person name="Brodelius P.E."/>
            <person name="Rose J.K.C."/>
            <person name="Tang K."/>
        </authorList>
    </citation>
    <scope>NUCLEOTIDE SEQUENCE [LARGE SCALE GENOMIC DNA]</scope>
    <source>
        <strain evidence="3">cv. Huhao1</strain>
        <tissue evidence="2">Leaf</tissue>
    </source>
</reference>
<protein>
    <recommendedName>
        <fullName evidence="4">DUF4283 domain-containing protein</fullName>
    </recommendedName>
</protein>
<dbReference type="Proteomes" id="UP000245207">
    <property type="component" value="Unassembled WGS sequence"/>
</dbReference>
<sequence length="303" mass="34643">MTAWSIEGISALASCLGKPMMMDEMTARVCQNGVGRTDYVRVLVEFDASKALKTEVKIEYTDMEKTVRGTKMVKVMYDWIPEGCMHCKVFGHSLDKCTKRPRTMEEIKAKAEAEEQAKRMIEVKNGKEVEGKQNREGGWQQQKRNVQNYRNAYRQEYREKNAGVDKGKNIAINGEMSIGTEHASSKPSGSKTNNSNSKTPKKNSNQFEALNSLVEDDNDELRMLKDRQVVDVFLNKKLQPTCTEAKDWAKDMRKYFNEQWEIDRLKEQEEANKNSEDVLEERNGMAQTMVADTVIGLSKNTLN</sequence>
<evidence type="ECO:0000313" key="2">
    <source>
        <dbReference type="EMBL" id="PWA89215.1"/>
    </source>
</evidence>